<dbReference type="InterPro" id="IPR012349">
    <property type="entry name" value="Split_barrel_FMN-bd"/>
</dbReference>
<organism evidence="3 4">
    <name type="scientific">Polarella glacialis</name>
    <name type="common">Dinoflagellate</name>
    <dbReference type="NCBI Taxonomy" id="89957"/>
    <lineage>
        <taxon>Eukaryota</taxon>
        <taxon>Sar</taxon>
        <taxon>Alveolata</taxon>
        <taxon>Dinophyceae</taxon>
        <taxon>Suessiales</taxon>
        <taxon>Suessiaceae</taxon>
        <taxon>Polarella</taxon>
    </lineage>
</organism>
<comment type="caution">
    <text evidence="3">The sequence shown here is derived from an EMBL/GenBank/DDBJ whole genome shotgun (WGS) entry which is preliminary data.</text>
</comment>
<name>A0A813J9F1_POLGL</name>
<evidence type="ECO:0000259" key="2">
    <source>
        <dbReference type="Pfam" id="PF01613"/>
    </source>
</evidence>
<feature type="region of interest" description="Disordered" evidence="1">
    <location>
        <begin position="50"/>
        <end position="77"/>
    </location>
</feature>
<dbReference type="Proteomes" id="UP000626109">
    <property type="component" value="Unassembled WGS sequence"/>
</dbReference>
<dbReference type="SUPFAM" id="SSF50475">
    <property type="entry name" value="FMN-binding split barrel"/>
    <property type="match status" value="2"/>
</dbReference>
<dbReference type="AlphaFoldDB" id="A0A813J9F1"/>
<dbReference type="InterPro" id="IPR002563">
    <property type="entry name" value="Flavin_Rdtase-like_dom"/>
</dbReference>
<dbReference type="GO" id="GO:0010181">
    <property type="term" value="F:FMN binding"/>
    <property type="evidence" value="ECO:0007669"/>
    <property type="project" value="InterPro"/>
</dbReference>
<feature type="compositionally biased region" description="Low complexity" evidence="1">
    <location>
        <begin position="50"/>
        <end position="71"/>
    </location>
</feature>
<dbReference type="Gene3D" id="2.30.110.10">
    <property type="entry name" value="Electron Transport, Fmn-binding Protein, Chain A"/>
    <property type="match status" value="2"/>
</dbReference>
<evidence type="ECO:0000256" key="1">
    <source>
        <dbReference type="SAM" id="MobiDB-lite"/>
    </source>
</evidence>
<protein>
    <recommendedName>
        <fullName evidence="2">Flavin reductase like domain-containing protein</fullName>
    </recommendedName>
</protein>
<gene>
    <name evidence="3" type="ORF">PGLA2088_LOCUS18386</name>
</gene>
<accession>A0A813J9F1</accession>
<dbReference type="PANTHER" id="PTHR43812:SF2">
    <property type="entry name" value="FLAVIN REDUCTASE LIKE DOMAIN-CONTAINING PROTEIN"/>
    <property type="match status" value="1"/>
</dbReference>
<dbReference type="PANTHER" id="PTHR43812">
    <property type="entry name" value="BLR2425 PROTEIN"/>
    <property type="match status" value="1"/>
</dbReference>
<proteinExistence type="predicted"/>
<sequence length="461" mass="49184">MAMPQFESNSARSWLQPMPIAWLTVESAETGSVLESASSFYNWASDGGLTTPSAEATTTTTTLTTTTTTPTADSSESLACSAPCAGQAKGHLQRSQRHAPSLALGLCTDCLVARSIRERGEAVIHTATWQHRHRIQRALTGDPVEVVLPEDLRPAQGVSVQRLAAAPVAFSCKLLQELSVGDDRVAFIFSVVGIHVDGALVVDGYIDSQALQAIAACEPTGSLMIAAREEHVMPFPAEKDAAGCWIVAGSEPMIPRTGAHLREDLVYEPPRLPCLPHNPLKALVVPRPIGWISTRGEFGDNLSPYSFFGYLAPDVVFFGAGGVHVDGGEKDAVRDARSSGVFCVNMVPWKLRVAMNASAAEAPHGVDEFSLPTAAGHDSDDIMLEKASCEHIDAPRVGNSPMHLECKVLEIIALTEDQDVVVVGRIVHAAGSADGAIAARGGYFNYFRMSEEHVFSSTNNS</sequence>
<reference evidence="3" key="1">
    <citation type="submission" date="2021-02" db="EMBL/GenBank/DDBJ databases">
        <authorList>
            <person name="Dougan E. K."/>
            <person name="Rhodes N."/>
            <person name="Thang M."/>
            <person name="Chan C."/>
        </authorList>
    </citation>
    <scope>NUCLEOTIDE SEQUENCE</scope>
</reference>
<evidence type="ECO:0000313" key="4">
    <source>
        <dbReference type="Proteomes" id="UP000626109"/>
    </source>
</evidence>
<evidence type="ECO:0000313" key="3">
    <source>
        <dbReference type="EMBL" id="CAE8673138.1"/>
    </source>
</evidence>
<dbReference type="EMBL" id="CAJNNW010024552">
    <property type="protein sequence ID" value="CAE8673138.1"/>
    <property type="molecule type" value="Genomic_DNA"/>
</dbReference>
<dbReference type="Pfam" id="PF01613">
    <property type="entry name" value="Flavin_Reduct"/>
    <property type="match status" value="1"/>
</dbReference>
<feature type="domain" description="Flavin reductase like" evidence="2">
    <location>
        <begin position="285"/>
        <end position="434"/>
    </location>
</feature>